<accession>A0A7Z0QU12</accession>
<gene>
    <name evidence="2" type="ORF">H0E82_13825</name>
</gene>
<dbReference type="Proteomes" id="UP000589896">
    <property type="component" value="Unassembled WGS sequence"/>
</dbReference>
<dbReference type="RefSeq" id="WP_180546022.1">
    <property type="nucleotide sequence ID" value="NZ_JACCJZ010000020.1"/>
</dbReference>
<reference evidence="2 3" key="1">
    <citation type="submission" date="2020-07" db="EMBL/GenBank/DDBJ databases">
        <title>isolation of Luteimonas sp. SJ-16.</title>
        <authorList>
            <person name="Huang X.-X."/>
            <person name="Xu L."/>
            <person name="Sun J.-Q."/>
        </authorList>
    </citation>
    <scope>NUCLEOTIDE SEQUENCE [LARGE SCALE GENOMIC DNA]</scope>
    <source>
        <strain evidence="2 3">SJ-16</strain>
    </source>
</reference>
<evidence type="ECO:0000313" key="2">
    <source>
        <dbReference type="EMBL" id="NYZ63827.1"/>
    </source>
</evidence>
<proteinExistence type="predicted"/>
<evidence type="ECO:0000256" key="1">
    <source>
        <dbReference type="SAM" id="SignalP"/>
    </source>
</evidence>
<feature type="signal peptide" evidence="1">
    <location>
        <begin position="1"/>
        <end position="23"/>
    </location>
</feature>
<dbReference type="EMBL" id="JACCJZ010000020">
    <property type="protein sequence ID" value="NYZ63827.1"/>
    <property type="molecule type" value="Genomic_DNA"/>
</dbReference>
<name>A0A7Z0QU12_9GAMM</name>
<dbReference type="AlphaFoldDB" id="A0A7Z0QU12"/>
<evidence type="ECO:0000313" key="3">
    <source>
        <dbReference type="Proteomes" id="UP000589896"/>
    </source>
</evidence>
<keyword evidence="3" id="KW-1185">Reference proteome</keyword>
<comment type="caution">
    <text evidence="2">The sequence shown here is derived from an EMBL/GenBank/DDBJ whole genome shotgun (WGS) entry which is preliminary data.</text>
</comment>
<sequence>MSRRAVLVLSALVLALGAGAAQADALSGTYRPAGDTGSLPAGAQLTVRADGRGWLAMFQGEGLALLPLAGFEQAGLFPGVPAAAGLQCASSAAFLLCRVAPGTELPDKGFTSRTGWFMAFSDRQIFDMERVD</sequence>
<keyword evidence="1" id="KW-0732">Signal</keyword>
<feature type="chain" id="PRO_5030800409" evidence="1">
    <location>
        <begin position="24"/>
        <end position="132"/>
    </location>
</feature>
<organism evidence="2 3">
    <name type="scientific">Luteimonas deserti</name>
    <dbReference type="NCBI Taxonomy" id="2752306"/>
    <lineage>
        <taxon>Bacteria</taxon>
        <taxon>Pseudomonadati</taxon>
        <taxon>Pseudomonadota</taxon>
        <taxon>Gammaproteobacteria</taxon>
        <taxon>Lysobacterales</taxon>
        <taxon>Lysobacteraceae</taxon>
        <taxon>Luteimonas</taxon>
    </lineage>
</organism>
<protein>
    <submittedName>
        <fullName evidence="2">Uncharacterized protein</fullName>
    </submittedName>
</protein>